<keyword evidence="1" id="KW-0472">Membrane</keyword>
<reference evidence="2 3" key="1">
    <citation type="submission" date="2014-09" db="EMBL/GenBank/DDBJ databases">
        <authorList>
            <person name="Urmite Genomes Urmite Genomes"/>
        </authorList>
    </citation>
    <scope>NUCLEOTIDE SEQUENCE [LARGE SCALE GENOMIC DNA]</scope>
    <source>
        <strain evidence="2 3">ES2</strain>
    </source>
</reference>
<evidence type="ECO:0000313" key="2">
    <source>
        <dbReference type="EMBL" id="CEG21813.1"/>
    </source>
</evidence>
<sequence>MATKLKNDFWSIVAVVIALFSLAYCLSFIFELLVNFPAADLMASLRALSKGDA</sequence>
<dbReference type="EMBL" id="CCXS01000001">
    <property type="protein sequence ID" value="CEG21813.1"/>
    <property type="molecule type" value="Genomic_DNA"/>
</dbReference>
<keyword evidence="3" id="KW-1185">Reference proteome</keyword>
<protein>
    <submittedName>
        <fullName evidence="2">Uncharacterized protein</fullName>
    </submittedName>
</protein>
<organism evidence="2 3">
    <name type="scientific">Planococcus massiliensis</name>
    <dbReference type="NCBI Taxonomy" id="1499687"/>
    <lineage>
        <taxon>Bacteria</taxon>
        <taxon>Bacillati</taxon>
        <taxon>Bacillota</taxon>
        <taxon>Bacilli</taxon>
        <taxon>Bacillales</taxon>
        <taxon>Caryophanaceae</taxon>
        <taxon>Planococcus</taxon>
    </lineage>
</organism>
<keyword evidence="1" id="KW-1133">Transmembrane helix</keyword>
<dbReference type="AlphaFoldDB" id="A0A098EHS3"/>
<gene>
    <name evidence="2" type="ORF">BN1080_00731</name>
</gene>
<dbReference type="Proteomes" id="UP000043699">
    <property type="component" value="Unassembled WGS sequence"/>
</dbReference>
<dbReference type="RefSeq" id="WP_199876583.1">
    <property type="nucleotide sequence ID" value="NZ_CCXS01000001.1"/>
</dbReference>
<evidence type="ECO:0000313" key="3">
    <source>
        <dbReference type="Proteomes" id="UP000043699"/>
    </source>
</evidence>
<keyword evidence="1" id="KW-0812">Transmembrane</keyword>
<name>A0A098EHS3_9BACL</name>
<accession>A0A098EHS3</accession>
<proteinExistence type="predicted"/>
<feature type="transmembrane region" description="Helical" evidence="1">
    <location>
        <begin position="12"/>
        <end position="34"/>
    </location>
</feature>
<evidence type="ECO:0000256" key="1">
    <source>
        <dbReference type="SAM" id="Phobius"/>
    </source>
</evidence>